<dbReference type="EMBL" id="JAJVDC020000189">
    <property type="protein sequence ID" value="KAL1619339.1"/>
    <property type="molecule type" value="Genomic_DNA"/>
</dbReference>
<dbReference type="Proteomes" id="UP001521116">
    <property type="component" value="Unassembled WGS sequence"/>
</dbReference>
<comment type="similarity">
    <text evidence="1">Belongs to the Cyclase 1 superfamily.</text>
</comment>
<dbReference type="SUPFAM" id="SSF102198">
    <property type="entry name" value="Putative cyclase"/>
    <property type="match status" value="1"/>
</dbReference>
<dbReference type="PANTHER" id="PTHR34861:SF10">
    <property type="entry name" value="CYCLASE"/>
    <property type="match status" value="1"/>
</dbReference>
<evidence type="ECO:0008006" key="4">
    <source>
        <dbReference type="Google" id="ProtNLM"/>
    </source>
</evidence>
<accession>A0ABR3SFD7</accession>
<dbReference type="Gene3D" id="3.50.30.50">
    <property type="entry name" value="Putative cyclase"/>
    <property type="match status" value="1"/>
</dbReference>
<keyword evidence="3" id="KW-1185">Reference proteome</keyword>
<dbReference type="Pfam" id="PF04199">
    <property type="entry name" value="Cyclase"/>
    <property type="match status" value="1"/>
</dbReference>
<evidence type="ECO:0000256" key="1">
    <source>
        <dbReference type="ARBA" id="ARBA00007865"/>
    </source>
</evidence>
<name>A0ABR3SFD7_9PEZI</name>
<evidence type="ECO:0000313" key="2">
    <source>
        <dbReference type="EMBL" id="KAL1619339.1"/>
    </source>
</evidence>
<reference evidence="2 3" key="1">
    <citation type="submission" date="2024-02" db="EMBL/GenBank/DDBJ databases">
        <title>De novo assembly and annotation of 12 fungi associated with fruit tree decline syndrome in Ontario, Canada.</title>
        <authorList>
            <person name="Sulman M."/>
            <person name="Ellouze W."/>
            <person name="Ilyukhin E."/>
        </authorList>
    </citation>
    <scope>NUCLEOTIDE SEQUENCE [LARGE SCALE GENOMIC DNA]</scope>
    <source>
        <strain evidence="2 3">M1-105</strain>
    </source>
</reference>
<organism evidence="2 3">
    <name type="scientific">Neofusicoccum ribis</name>
    <dbReference type="NCBI Taxonomy" id="45134"/>
    <lineage>
        <taxon>Eukaryota</taxon>
        <taxon>Fungi</taxon>
        <taxon>Dikarya</taxon>
        <taxon>Ascomycota</taxon>
        <taxon>Pezizomycotina</taxon>
        <taxon>Dothideomycetes</taxon>
        <taxon>Dothideomycetes incertae sedis</taxon>
        <taxon>Botryosphaeriales</taxon>
        <taxon>Botryosphaeriaceae</taxon>
        <taxon>Neofusicoccum</taxon>
    </lineage>
</organism>
<proteinExistence type="inferred from homology"/>
<comment type="caution">
    <text evidence="2">The sequence shown here is derived from an EMBL/GenBank/DDBJ whole genome shotgun (WGS) entry which is preliminary data.</text>
</comment>
<sequence>MSSTAKPSPPQQSALSAAASRLSSLASHLNPLAPTHPAPYLPFDALPAVPNQPQGCTWGVWGADDEVGTLNLLTPAVVRAAKSEIVCGESIQLDWSLDNVEFPGFNRKKFEQKVVDLKDLGFSALDDEVYVNTQSGSQWDSLKHPTGMYYNGLSHETAAKTTKNGIHKWCERGGIVGRGVLVDWLRWYEHKHGKPPSPVSRHEIPAAELEETLKYQGTTTRPGDIMIFRSGYVRWHKYEEVHDPLTPKILLTICNLSLAGPEERKRGTQDNSIAIGVQNNEATVRWLYDRHFAAVAGDTVAFEAWPPPLESGWCLHEWLLVQWGTPIGEMWDLEKLSKKCEEEKRWTFFLTSAPLHVKGGVGSPPGAIAIF</sequence>
<dbReference type="InterPro" id="IPR037175">
    <property type="entry name" value="KFase_sf"/>
</dbReference>
<dbReference type="InterPro" id="IPR007325">
    <property type="entry name" value="KFase/CYL"/>
</dbReference>
<gene>
    <name evidence="2" type="ORF">SLS56_010139</name>
</gene>
<dbReference type="PANTHER" id="PTHR34861">
    <property type="match status" value="1"/>
</dbReference>
<protein>
    <recommendedName>
        <fullName evidence="4">Cyclase</fullName>
    </recommendedName>
</protein>
<evidence type="ECO:0000313" key="3">
    <source>
        <dbReference type="Proteomes" id="UP001521116"/>
    </source>
</evidence>